<accession>A0AAV2P5P8</accession>
<dbReference type="Proteomes" id="UP001497644">
    <property type="component" value="Chromosome 7"/>
</dbReference>
<dbReference type="EMBL" id="OZ034830">
    <property type="protein sequence ID" value="CAL1687116.1"/>
    <property type="molecule type" value="Genomic_DNA"/>
</dbReference>
<name>A0AAV2P5P8_9HYME</name>
<organism evidence="1 2">
    <name type="scientific">Lasius platythorax</name>
    <dbReference type="NCBI Taxonomy" id="488582"/>
    <lineage>
        <taxon>Eukaryota</taxon>
        <taxon>Metazoa</taxon>
        <taxon>Ecdysozoa</taxon>
        <taxon>Arthropoda</taxon>
        <taxon>Hexapoda</taxon>
        <taxon>Insecta</taxon>
        <taxon>Pterygota</taxon>
        <taxon>Neoptera</taxon>
        <taxon>Endopterygota</taxon>
        <taxon>Hymenoptera</taxon>
        <taxon>Apocrita</taxon>
        <taxon>Aculeata</taxon>
        <taxon>Formicoidea</taxon>
        <taxon>Formicidae</taxon>
        <taxon>Formicinae</taxon>
        <taxon>Lasius</taxon>
        <taxon>Lasius</taxon>
    </lineage>
</organism>
<keyword evidence="2" id="KW-1185">Reference proteome</keyword>
<evidence type="ECO:0000313" key="1">
    <source>
        <dbReference type="EMBL" id="CAL1687116.1"/>
    </source>
</evidence>
<sequence>MFALLEQNAEDDDTRVRDVFQRGKKCPATSQEVARIVRLCGTLSHVTSCNVMLRYMRTTLTSATPHN</sequence>
<proteinExistence type="predicted"/>
<gene>
    <name evidence="1" type="ORF">LPLAT_LOCUS12376</name>
</gene>
<dbReference type="AlphaFoldDB" id="A0AAV2P5P8"/>
<protein>
    <submittedName>
        <fullName evidence="1">Uncharacterized protein</fullName>
    </submittedName>
</protein>
<evidence type="ECO:0000313" key="2">
    <source>
        <dbReference type="Proteomes" id="UP001497644"/>
    </source>
</evidence>
<reference evidence="1" key="1">
    <citation type="submission" date="2024-04" db="EMBL/GenBank/DDBJ databases">
        <authorList>
            <consortium name="Molecular Ecology Group"/>
        </authorList>
    </citation>
    <scope>NUCLEOTIDE SEQUENCE</scope>
</reference>